<dbReference type="SMART" id="SM01130">
    <property type="entry name" value="DHDPS"/>
    <property type="match status" value="1"/>
</dbReference>
<dbReference type="InterPro" id="IPR013785">
    <property type="entry name" value="Aldolase_TIM"/>
</dbReference>
<dbReference type="GO" id="GO:0008840">
    <property type="term" value="F:4-hydroxy-tetrahydrodipicolinate synthase activity"/>
    <property type="evidence" value="ECO:0007669"/>
    <property type="project" value="TreeGrafter"/>
</dbReference>
<accession>A0A3D9KBQ2</accession>
<dbReference type="AlphaFoldDB" id="A0A3D9KBQ2"/>
<dbReference type="Proteomes" id="UP000256977">
    <property type="component" value="Unassembled WGS sequence"/>
</dbReference>
<reference evidence="5 6" key="1">
    <citation type="submission" date="2018-07" db="EMBL/GenBank/DDBJ databases">
        <title>Genomic Encyclopedia of Type Strains, Phase III (KMG-III): the genomes of soil and plant-associated and newly described type strains.</title>
        <authorList>
            <person name="Whitman W."/>
        </authorList>
    </citation>
    <scope>NUCLEOTIDE SEQUENCE [LARGE SCALE GENOMIC DNA]</scope>
    <source>
        <strain evidence="5 6">CECT 7287</strain>
    </source>
</reference>
<dbReference type="CDD" id="cd00408">
    <property type="entry name" value="DHDPS-like"/>
    <property type="match status" value="1"/>
</dbReference>
<comment type="caution">
    <text evidence="5">The sequence shown here is derived from an EMBL/GenBank/DDBJ whole genome shotgun (WGS) entry which is preliminary data.</text>
</comment>
<name>A0A3D9KBQ2_9BACL</name>
<evidence type="ECO:0000256" key="4">
    <source>
        <dbReference type="PIRSR" id="PIRSR001365-1"/>
    </source>
</evidence>
<dbReference type="PANTHER" id="PTHR12128:SF66">
    <property type="entry name" value="4-HYDROXY-2-OXOGLUTARATE ALDOLASE, MITOCHONDRIAL"/>
    <property type="match status" value="1"/>
</dbReference>
<feature type="active site" description="Proton donor/acceptor" evidence="4">
    <location>
        <position position="140"/>
    </location>
</feature>
<evidence type="ECO:0000256" key="1">
    <source>
        <dbReference type="ARBA" id="ARBA00007592"/>
    </source>
</evidence>
<dbReference type="Pfam" id="PF00701">
    <property type="entry name" value="DHDPS"/>
    <property type="match status" value="1"/>
</dbReference>
<evidence type="ECO:0000256" key="3">
    <source>
        <dbReference type="PIRNR" id="PIRNR001365"/>
    </source>
</evidence>
<protein>
    <submittedName>
        <fullName evidence="5">4-hydroxy-tetrahydrodipicolinate synthase</fullName>
    </submittedName>
</protein>
<evidence type="ECO:0000256" key="2">
    <source>
        <dbReference type="ARBA" id="ARBA00023239"/>
    </source>
</evidence>
<evidence type="ECO:0000313" key="6">
    <source>
        <dbReference type="Proteomes" id="UP000256977"/>
    </source>
</evidence>
<evidence type="ECO:0000313" key="5">
    <source>
        <dbReference type="EMBL" id="RED83349.1"/>
    </source>
</evidence>
<proteinExistence type="inferred from homology"/>
<feature type="active site" description="Schiff-base intermediate with substrate" evidence="4">
    <location>
        <position position="168"/>
    </location>
</feature>
<organism evidence="5 6">
    <name type="scientific">Cohnella phaseoli</name>
    <dbReference type="NCBI Taxonomy" id="456490"/>
    <lineage>
        <taxon>Bacteria</taxon>
        <taxon>Bacillati</taxon>
        <taxon>Bacillota</taxon>
        <taxon>Bacilli</taxon>
        <taxon>Bacillales</taxon>
        <taxon>Paenibacillaceae</taxon>
        <taxon>Cohnella</taxon>
    </lineage>
</organism>
<comment type="similarity">
    <text evidence="1 3">Belongs to the DapA family.</text>
</comment>
<dbReference type="InterPro" id="IPR002220">
    <property type="entry name" value="DapA-like"/>
</dbReference>
<sequence length="309" mass="34712">MQNISSGIWPTMATPFTKGNEIDYYAVEKLIEYYSKCGVDGIFAVCQSSEMFHLSLEEKRELTKFIVSNVPEGMQVIVSGHTTSRLEDQVREAEAIMNSGVTAYVVLPNRFAEPDEPDEALIDRMEAFLSRFPDVPLGMYECPYPYKRLLTPKVLSACLQSGRFGFIKDTCCNLEQIAVKLRMIEGSGIKLFNANSATLLESLRLGADGYSGVMANFHPDLYVWLYRHYRTEPERAERLQQLLGVCSMAEYQYYPVNAKFSLSLQGVPMEIESRVLNGELFTESKQLEVIQLNGLAGMAREALSAATRG</sequence>
<dbReference type="RefSeq" id="WP_116060945.1">
    <property type="nucleotide sequence ID" value="NZ_QRDZ01000008.1"/>
</dbReference>
<dbReference type="Gene3D" id="3.20.20.70">
    <property type="entry name" value="Aldolase class I"/>
    <property type="match status" value="1"/>
</dbReference>
<dbReference type="PIRSF" id="PIRSF001365">
    <property type="entry name" value="DHDPS"/>
    <property type="match status" value="1"/>
</dbReference>
<gene>
    <name evidence="5" type="ORF">DFP98_108192</name>
</gene>
<keyword evidence="2 3" id="KW-0456">Lyase</keyword>
<dbReference type="OrthoDB" id="9796205at2"/>
<dbReference type="EMBL" id="QRDZ01000008">
    <property type="protein sequence ID" value="RED83349.1"/>
    <property type="molecule type" value="Genomic_DNA"/>
</dbReference>
<dbReference type="SUPFAM" id="SSF51569">
    <property type="entry name" value="Aldolase"/>
    <property type="match status" value="1"/>
</dbReference>
<keyword evidence="6" id="KW-1185">Reference proteome</keyword>
<dbReference type="PANTHER" id="PTHR12128">
    <property type="entry name" value="DIHYDRODIPICOLINATE SYNTHASE"/>
    <property type="match status" value="1"/>
</dbReference>